<feature type="binding site" evidence="10">
    <location>
        <position position="163"/>
    </location>
    <ligand>
        <name>UDP-N-acetyl-alpha-D-glucosamine</name>
        <dbReference type="ChEBI" id="CHEBI:57705"/>
    </ligand>
</feature>
<keyword evidence="9 10" id="KW-0961">Cell wall biogenesis/degradation</keyword>
<keyword evidence="11" id="KW-0812">Transmembrane</keyword>
<keyword evidence="8 10" id="KW-0131">Cell cycle</keyword>
<evidence type="ECO:0000256" key="3">
    <source>
        <dbReference type="ARBA" id="ARBA00022676"/>
    </source>
</evidence>
<comment type="pathway">
    <text evidence="10">Cell wall biogenesis; peptidoglycan biosynthesis.</text>
</comment>
<dbReference type="GO" id="GO:0009252">
    <property type="term" value="P:peptidoglycan biosynthetic process"/>
    <property type="evidence" value="ECO:0007669"/>
    <property type="project" value="UniProtKB-UniRule"/>
</dbReference>
<keyword evidence="6 10" id="KW-0573">Peptidoglycan synthesis</keyword>
<evidence type="ECO:0000256" key="9">
    <source>
        <dbReference type="ARBA" id="ARBA00023316"/>
    </source>
</evidence>
<comment type="function">
    <text evidence="10">Cell wall formation. Catalyzes the transfer of a GlcNAc subunit on undecaprenyl-pyrophosphoryl-MurNAc-pentapeptide (lipid intermediate I) to form undecaprenyl-pyrophosphoryl-MurNAc-(pentapeptide)GlcNAc (lipid intermediate II).</text>
</comment>
<accession>A0A9J7A084</accession>
<organism evidence="14 15">
    <name type="scientific">Candidatus Endoriftia persephonae</name>
    <dbReference type="NCBI Taxonomy" id="393765"/>
    <lineage>
        <taxon>Bacteria</taxon>
        <taxon>Pseudomonadati</taxon>
        <taxon>Pseudomonadota</taxon>
        <taxon>Gammaproteobacteria</taxon>
        <taxon>Chromatiales</taxon>
        <taxon>Sedimenticolaceae</taxon>
        <taxon>Candidatus Endoriftia</taxon>
    </lineage>
</organism>
<dbReference type="Proteomes" id="UP001056649">
    <property type="component" value="Chromosome"/>
</dbReference>
<dbReference type="Gene3D" id="3.40.50.2000">
    <property type="entry name" value="Glycogen Phosphorylase B"/>
    <property type="match status" value="2"/>
</dbReference>
<reference evidence="14" key="1">
    <citation type="journal article" date="2022" name="Mol. Ecol. Resour.">
        <title>The complete and closed genome of the facultative generalist Candidatus Endoriftia persephone from deep-sea hydrothermal vents.</title>
        <authorList>
            <person name="de Oliveira A.L."/>
            <person name="Srivastava A."/>
            <person name="Espada-Hinojosa S."/>
            <person name="Bright M."/>
        </authorList>
    </citation>
    <scope>NUCLEOTIDE SEQUENCE</scope>
    <source>
        <strain evidence="14">Tica-EPR-9o50.N</strain>
    </source>
</reference>
<feature type="domain" description="Glycosyl transferase family 28 C-terminal" evidence="13">
    <location>
        <begin position="185"/>
        <end position="348"/>
    </location>
</feature>
<proteinExistence type="inferred from homology"/>
<dbReference type="KEGG" id="eps:L0Y14_04235"/>
<evidence type="ECO:0000256" key="11">
    <source>
        <dbReference type="SAM" id="Phobius"/>
    </source>
</evidence>
<keyword evidence="15" id="KW-1185">Reference proteome</keyword>
<feature type="binding site" evidence="10">
    <location>
        <begin position="12"/>
        <end position="14"/>
    </location>
    <ligand>
        <name>UDP-N-acetyl-alpha-D-glucosamine</name>
        <dbReference type="ChEBI" id="CHEBI:57705"/>
    </ligand>
</feature>
<feature type="transmembrane region" description="Helical" evidence="11">
    <location>
        <begin position="94"/>
        <end position="114"/>
    </location>
</feature>
<feature type="binding site" evidence="10">
    <location>
        <position position="290"/>
    </location>
    <ligand>
        <name>UDP-N-acetyl-alpha-D-glucosamine</name>
        <dbReference type="ChEBI" id="CHEBI:57705"/>
    </ligand>
</feature>
<dbReference type="GO" id="GO:0050511">
    <property type="term" value="F:undecaprenyldiphospho-muramoylpentapeptide beta-N-acetylglucosaminyltransferase activity"/>
    <property type="evidence" value="ECO:0007669"/>
    <property type="project" value="UniProtKB-UniRule"/>
</dbReference>
<dbReference type="InterPro" id="IPR004276">
    <property type="entry name" value="GlycoTrans_28_N"/>
</dbReference>
<evidence type="ECO:0000256" key="2">
    <source>
        <dbReference type="ARBA" id="ARBA00022618"/>
    </source>
</evidence>
<dbReference type="GO" id="GO:0051301">
    <property type="term" value="P:cell division"/>
    <property type="evidence" value="ECO:0007669"/>
    <property type="project" value="UniProtKB-KW"/>
</dbReference>
<comment type="caution">
    <text evidence="10">Lacks conserved residue(s) required for the propagation of feature annotation.</text>
</comment>
<dbReference type="EC" id="2.4.1.227" evidence="10"/>
<dbReference type="CDD" id="cd03785">
    <property type="entry name" value="GT28_MurG"/>
    <property type="match status" value="1"/>
</dbReference>
<evidence type="ECO:0000259" key="12">
    <source>
        <dbReference type="Pfam" id="PF03033"/>
    </source>
</evidence>
<keyword evidence="2 10" id="KW-0132">Cell division</keyword>
<evidence type="ECO:0000256" key="4">
    <source>
        <dbReference type="ARBA" id="ARBA00022679"/>
    </source>
</evidence>
<dbReference type="GO" id="GO:0005975">
    <property type="term" value="P:carbohydrate metabolic process"/>
    <property type="evidence" value="ECO:0007669"/>
    <property type="project" value="InterPro"/>
</dbReference>
<comment type="subcellular location">
    <subcellularLocation>
        <location evidence="10">Cell membrane</location>
        <topology evidence="10">Peripheral membrane protein</topology>
        <orientation evidence="10">Cytoplasmic side</orientation>
    </subcellularLocation>
</comment>
<keyword evidence="7 10" id="KW-0472">Membrane</keyword>
<keyword evidence="11" id="KW-1133">Transmembrane helix</keyword>
<evidence type="ECO:0000256" key="10">
    <source>
        <dbReference type="HAMAP-Rule" id="MF_00033"/>
    </source>
</evidence>
<name>A0A9J7A084_9GAMM</name>
<dbReference type="SUPFAM" id="SSF53756">
    <property type="entry name" value="UDP-Glycosyltransferase/glycogen phosphorylase"/>
    <property type="match status" value="1"/>
</dbReference>
<dbReference type="InterPro" id="IPR007235">
    <property type="entry name" value="Glyco_trans_28_C"/>
</dbReference>
<evidence type="ECO:0000256" key="5">
    <source>
        <dbReference type="ARBA" id="ARBA00022960"/>
    </source>
</evidence>
<dbReference type="NCBIfam" id="TIGR01133">
    <property type="entry name" value="murG"/>
    <property type="match status" value="1"/>
</dbReference>
<feature type="binding site" evidence="10">
    <location>
        <position position="191"/>
    </location>
    <ligand>
        <name>UDP-N-acetyl-alpha-D-glucosamine</name>
        <dbReference type="ChEBI" id="CHEBI:57705"/>
    </ligand>
</feature>
<dbReference type="HAMAP" id="MF_00033">
    <property type="entry name" value="MurG"/>
    <property type="match status" value="1"/>
</dbReference>
<evidence type="ECO:0000256" key="8">
    <source>
        <dbReference type="ARBA" id="ARBA00023306"/>
    </source>
</evidence>
<dbReference type="PANTHER" id="PTHR21015:SF22">
    <property type="entry name" value="GLYCOSYLTRANSFERASE"/>
    <property type="match status" value="1"/>
</dbReference>
<dbReference type="InterPro" id="IPR006009">
    <property type="entry name" value="GlcNAc_MurG"/>
</dbReference>
<comment type="catalytic activity">
    <reaction evidence="10">
        <text>di-trans,octa-cis-undecaprenyl diphospho-N-acetyl-alpha-D-muramoyl-L-alanyl-D-glutamyl-meso-2,6-diaminopimeloyl-D-alanyl-D-alanine + UDP-N-acetyl-alpha-D-glucosamine = di-trans,octa-cis-undecaprenyl diphospho-[N-acetyl-alpha-D-glucosaminyl-(1-&gt;4)]-N-acetyl-alpha-D-muramoyl-L-alanyl-D-glutamyl-meso-2,6-diaminopimeloyl-D-alanyl-D-alanine + UDP + H(+)</text>
        <dbReference type="Rhea" id="RHEA:31227"/>
        <dbReference type="ChEBI" id="CHEBI:15378"/>
        <dbReference type="ChEBI" id="CHEBI:57705"/>
        <dbReference type="ChEBI" id="CHEBI:58223"/>
        <dbReference type="ChEBI" id="CHEBI:61387"/>
        <dbReference type="ChEBI" id="CHEBI:61388"/>
        <dbReference type="EC" id="2.4.1.227"/>
    </reaction>
</comment>
<keyword evidence="5 10" id="KW-0133">Cell shape</keyword>
<evidence type="ECO:0000313" key="15">
    <source>
        <dbReference type="Proteomes" id="UP001056649"/>
    </source>
</evidence>
<evidence type="ECO:0000313" key="14">
    <source>
        <dbReference type="EMBL" id="USF88453.1"/>
    </source>
</evidence>
<evidence type="ECO:0000256" key="7">
    <source>
        <dbReference type="ARBA" id="ARBA00023136"/>
    </source>
</evidence>
<dbReference type="Pfam" id="PF04101">
    <property type="entry name" value="Glyco_tran_28_C"/>
    <property type="match status" value="1"/>
</dbReference>
<evidence type="ECO:0000256" key="6">
    <source>
        <dbReference type="ARBA" id="ARBA00022984"/>
    </source>
</evidence>
<dbReference type="AlphaFoldDB" id="A0A9J7A084"/>
<dbReference type="PANTHER" id="PTHR21015">
    <property type="entry name" value="UDP-N-ACETYLGLUCOSAMINE--N-ACETYLMURAMYL-(PENTAPEPTIDE) PYROPHOSPHORYL-UNDECAPRENOL N-ACETYLGLUCOSAMINE TRANSFERASE 1"/>
    <property type="match status" value="1"/>
</dbReference>
<keyword evidence="3 10" id="KW-0328">Glycosyltransferase</keyword>
<dbReference type="EMBL" id="CP090569">
    <property type="protein sequence ID" value="USF88453.1"/>
    <property type="molecule type" value="Genomic_DNA"/>
</dbReference>
<evidence type="ECO:0000259" key="13">
    <source>
        <dbReference type="Pfam" id="PF04101"/>
    </source>
</evidence>
<dbReference type="GO" id="GO:0071555">
    <property type="term" value="P:cell wall organization"/>
    <property type="evidence" value="ECO:0007669"/>
    <property type="project" value="UniProtKB-KW"/>
</dbReference>
<protein>
    <recommendedName>
        <fullName evidence="10">UDP-N-acetylglucosamine--N-acetylmuramyl-(pentapeptide) pyrophosphoryl-undecaprenol N-acetylglucosamine transferase</fullName>
        <ecNumber evidence="10">2.4.1.227</ecNumber>
    </recommendedName>
    <alternativeName>
        <fullName evidence="10">Undecaprenyl-PP-MurNAc-pentapeptide-UDPGlcNAc GlcNAc transferase</fullName>
    </alternativeName>
</protein>
<feature type="binding site" evidence="10">
    <location>
        <position position="124"/>
    </location>
    <ligand>
        <name>UDP-N-acetyl-alpha-D-glucosamine</name>
        <dbReference type="ChEBI" id="CHEBI:57705"/>
    </ligand>
</feature>
<dbReference type="GO" id="GO:0005886">
    <property type="term" value="C:plasma membrane"/>
    <property type="evidence" value="ECO:0007669"/>
    <property type="project" value="UniProtKB-SubCell"/>
</dbReference>
<keyword evidence="4 10" id="KW-0808">Transferase</keyword>
<gene>
    <name evidence="10 14" type="primary">murG</name>
    <name evidence="14" type="ORF">L0Y14_04235</name>
</gene>
<comment type="similarity">
    <text evidence="10">Belongs to the glycosyltransferase 28 family. MurG subfamily.</text>
</comment>
<keyword evidence="1 10" id="KW-1003">Cell membrane</keyword>
<dbReference type="RefSeq" id="WP_005960912.1">
    <property type="nucleotide sequence ID" value="NZ_CP090569.1"/>
</dbReference>
<feature type="domain" description="Glycosyltransferase family 28 N-terminal" evidence="12">
    <location>
        <begin position="5"/>
        <end position="142"/>
    </location>
</feature>
<dbReference type="GO" id="GO:0008360">
    <property type="term" value="P:regulation of cell shape"/>
    <property type="evidence" value="ECO:0007669"/>
    <property type="project" value="UniProtKB-KW"/>
</dbReference>
<dbReference type="Pfam" id="PF03033">
    <property type="entry name" value="Glyco_transf_28"/>
    <property type="match status" value="1"/>
</dbReference>
<sequence length="360" mass="38341">MESRVMVMAGGTGGHVFPALAVAQWLQQQGCGVFWLGTPGGMESRLIPHYGIEIEQVEIKGVRGTGLKRRLAAPFVLLRALWQVSVILRRKRPALVLGMGGFVSGPGGLMAWVMRIPLVIQEQNAVPGLTNRLLAPLARRVFEAFPGSFDAARRALNSGNPVRAEITALAAPAERFAARSGPLRLLVLGGSLGAQALNETVPKALALLEPAQRPQVRHQAGERNFVVAQQAYRDLGISAEVKPFEEDMAAAYGWADLVICRAGALTISELAAAGLGAILVPYPHAVDDHQTRNAAFLVNAGAAQLLPQSELDAADLADRLSRLSADRGELMKMAGAARALAQPDAAERVGRACLEVMNHE</sequence>
<evidence type="ECO:0000256" key="1">
    <source>
        <dbReference type="ARBA" id="ARBA00022475"/>
    </source>
</evidence>